<sequence length="264" mass="29354">MDVPPTPFVNFVVVGVQKAGTSALFHFLAQHPQVAMPTVKELHFFDDDRRCWDAPDYRDYHGRFPRRRGCVVGEATPSYIWWPGALARLADYNPRLKVIALFRDPVDRAHAHWRMSRARGLDALDFSTAIRAEGRRLDGLAPQAPERRHLSYVARGFYGQQVDRLYDVFPRRQVLMLRKEDLANDHAATLARVFAFLGLPPAKIEPCRIFEGAASEAPAPQDVAYLAATYAADLARFALLTGLPVSAWAGGCARGPAPADGRCG</sequence>
<keyword evidence="2" id="KW-0325">Glycoprotein</keyword>
<dbReference type="Pfam" id="PF00685">
    <property type="entry name" value="Sulfotransfer_1"/>
    <property type="match status" value="1"/>
</dbReference>
<dbReference type="Gene3D" id="3.40.50.300">
    <property type="entry name" value="P-loop containing nucleotide triphosphate hydrolases"/>
    <property type="match status" value="1"/>
</dbReference>
<dbReference type="GO" id="GO:0008146">
    <property type="term" value="F:sulfotransferase activity"/>
    <property type="evidence" value="ECO:0007669"/>
    <property type="project" value="InterPro"/>
</dbReference>
<protein>
    <submittedName>
        <fullName evidence="4">Sulfotransferase</fullName>
    </submittedName>
</protein>
<dbReference type="KEGG" id="xdi:EZH22_16755"/>
<evidence type="ECO:0000259" key="3">
    <source>
        <dbReference type="Pfam" id="PF00685"/>
    </source>
</evidence>
<keyword evidence="5" id="KW-1185">Reference proteome</keyword>
<organism evidence="4 5">
    <name type="scientific">Xanthobacter dioxanivorans</name>
    <dbReference type="NCBI Taxonomy" id="2528964"/>
    <lineage>
        <taxon>Bacteria</taxon>
        <taxon>Pseudomonadati</taxon>
        <taxon>Pseudomonadota</taxon>
        <taxon>Alphaproteobacteria</taxon>
        <taxon>Hyphomicrobiales</taxon>
        <taxon>Xanthobacteraceae</taxon>
        <taxon>Xanthobacter</taxon>
    </lineage>
</organism>
<gene>
    <name evidence="4" type="ORF">EZH22_16755</name>
</gene>
<evidence type="ECO:0000313" key="5">
    <source>
        <dbReference type="Proteomes" id="UP000596427"/>
    </source>
</evidence>
<keyword evidence="1" id="KW-0808">Transferase</keyword>
<accession>A0A974PKE0</accession>
<dbReference type="EMBL" id="CP063362">
    <property type="protein sequence ID" value="QRG04804.1"/>
    <property type="molecule type" value="Genomic_DNA"/>
</dbReference>
<proteinExistence type="predicted"/>
<name>A0A974PKE0_9HYPH</name>
<reference evidence="4 5" key="1">
    <citation type="submission" date="2020-10" db="EMBL/GenBank/DDBJ databases">
        <title>Degradation of 1,4-Dioxane by Xanthobacter sp. YN2, via a Novel Group-2 Soluble Di-Iron Monooxygenase.</title>
        <authorList>
            <person name="Ma F."/>
            <person name="Wang Y."/>
            <person name="Yang J."/>
            <person name="Guo H."/>
            <person name="Su D."/>
            <person name="Yu L."/>
        </authorList>
    </citation>
    <scope>NUCLEOTIDE SEQUENCE [LARGE SCALE GENOMIC DNA]</scope>
    <source>
        <strain evidence="4 5">YN2</strain>
    </source>
</reference>
<evidence type="ECO:0000256" key="1">
    <source>
        <dbReference type="ARBA" id="ARBA00022679"/>
    </source>
</evidence>
<dbReference type="InterPro" id="IPR027417">
    <property type="entry name" value="P-loop_NTPase"/>
</dbReference>
<dbReference type="AlphaFoldDB" id="A0A974PKE0"/>
<dbReference type="InterPro" id="IPR000863">
    <property type="entry name" value="Sulfotransferase_dom"/>
</dbReference>
<dbReference type="RefSeq" id="WP_203191681.1">
    <property type="nucleotide sequence ID" value="NZ_CP063362.1"/>
</dbReference>
<dbReference type="SUPFAM" id="SSF52540">
    <property type="entry name" value="P-loop containing nucleoside triphosphate hydrolases"/>
    <property type="match status" value="1"/>
</dbReference>
<dbReference type="InterPro" id="IPR037359">
    <property type="entry name" value="NST/OST"/>
</dbReference>
<evidence type="ECO:0000256" key="2">
    <source>
        <dbReference type="ARBA" id="ARBA00023180"/>
    </source>
</evidence>
<evidence type="ECO:0000313" key="4">
    <source>
        <dbReference type="EMBL" id="QRG04804.1"/>
    </source>
</evidence>
<feature type="domain" description="Sulfotransferase" evidence="3">
    <location>
        <begin position="11"/>
        <end position="200"/>
    </location>
</feature>
<dbReference type="Proteomes" id="UP000596427">
    <property type="component" value="Chromosome"/>
</dbReference>
<dbReference type="PANTHER" id="PTHR10605:SF56">
    <property type="entry name" value="BIFUNCTIONAL HEPARAN SULFATE N-DEACETYLASE_N-SULFOTRANSFERASE"/>
    <property type="match status" value="1"/>
</dbReference>
<dbReference type="PANTHER" id="PTHR10605">
    <property type="entry name" value="HEPARAN SULFATE SULFOTRANSFERASE"/>
    <property type="match status" value="1"/>
</dbReference>